<accession>A0A820CGG7</accession>
<comment type="caution">
    <text evidence="1">The sequence shown here is derived from an EMBL/GenBank/DDBJ whole genome shotgun (WGS) entry which is preliminary data.</text>
</comment>
<name>A0A820CGG7_9BILA</name>
<dbReference type="Proteomes" id="UP000663823">
    <property type="component" value="Unassembled WGS sequence"/>
</dbReference>
<gene>
    <name evidence="1" type="ORF">OTI717_LOCUS39229</name>
</gene>
<protein>
    <submittedName>
        <fullName evidence="1">Uncharacterized protein</fullName>
    </submittedName>
</protein>
<dbReference type="EMBL" id="CAJOAX010024359">
    <property type="protein sequence ID" value="CAF4217241.1"/>
    <property type="molecule type" value="Genomic_DNA"/>
</dbReference>
<sequence>AEEVQEDILQPKQFHVTRFVSSQLRVYETVLRNWKTLYVLQEKDDVNMALSHGDISTRTRQKLDAQQKPGDKNVDSVTSLDFVCTLLGLYDIYSILVEASLSVQQVNKYPWQYDYSIEYLQERFTKYEELLETLNFKSTQDAENLEKFALDKLVHSTTADDFDFNEDEYDETKVQKKQSTTVMEQYYHDLLKCELQQLPITRRGGDYDLEDPTKHIRQKLIELCQHLSESIAKRFEDIPEIFVLMKNCLDAAFLYQQVVLDKTQTIVDYGKNEFQKLIDFTVSN</sequence>
<proteinExistence type="predicted"/>
<evidence type="ECO:0000313" key="2">
    <source>
        <dbReference type="Proteomes" id="UP000663823"/>
    </source>
</evidence>
<dbReference type="AlphaFoldDB" id="A0A820CGG7"/>
<reference evidence="1" key="1">
    <citation type="submission" date="2021-02" db="EMBL/GenBank/DDBJ databases">
        <authorList>
            <person name="Nowell W R."/>
        </authorList>
    </citation>
    <scope>NUCLEOTIDE SEQUENCE</scope>
</reference>
<feature type="non-terminal residue" evidence="1">
    <location>
        <position position="1"/>
    </location>
</feature>
<feature type="non-terminal residue" evidence="1">
    <location>
        <position position="284"/>
    </location>
</feature>
<organism evidence="1 2">
    <name type="scientific">Rotaria sordida</name>
    <dbReference type="NCBI Taxonomy" id="392033"/>
    <lineage>
        <taxon>Eukaryota</taxon>
        <taxon>Metazoa</taxon>
        <taxon>Spiralia</taxon>
        <taxon>Gnathifera</taxon>
        <taxon>Rotifera</taxon>
        <taxon>Eurotatoria</taxon>
        <taxon>Bdelloidea</taxon>
        <taxon>Philodinida</taxon>
        <taxon>Philodinidae</taxon>
        <taxon>Rotaria</taxon>
    </lineage>
</organism>
<evidence type="ECO:0000313" key="1">
    <source>
        <dbReference type="EMBL" id="CAF4217241.1"/>
    </source>
</evidence>